<evidence type="ECO:0000256" key="2">
    <source>
        <dbReference type="ARBA" id="ARBA00022515"/>
    </source>
</evidence>
<evidence type="ECO:0000259" key="12">
    <source>
        <dbReference type="Pfam" id="PF00772"/>
    </source>
</evidence>
<evidence type="ECO:0000256" key="11">
    <source>
        <dbReference type="ARBA" id="ARBA00048954"/>
    </source>
</evidence>
<dbReference type="EMBL" id="VGJX01000218">
    <property type="protein sequence ID" value="MBM3274447.1"/>
    <property type="molecule type" value="Genomic_DNA"/>
</dbReference>
<sequence>MLEDRVPLPPEPPFGAGRIAAADAFMRVPPQNLEAEQNVLGAMLLNPDAINRVLEILRLPDVFYHRSHQIMFDAIRTLTERGEPADLITVSNHLDSVGKIDEVGGRVHLAAIYNSVADPANAAYYAKIVLDKALRRALIRIGTSIAELGYEEEAEVESLIDRAEQLVFDLG</sequence>
<evidence type="ECO:0000256" key="3">
    <source>
        <dbReference type="ARBA" id="ARBA00022705"/>
    </source>
</evidence>
<evidence type="ECO:0000256" key="4">
    <source>
        <dbReference type="ARBA" id="ARBA00022741"/>
    </source>
</evidence>
<dbReference type="GO" id="GO:0005524">
    <property type="term" value="F:ATP binding"/>
    <property type="evidence" value="ECO:0007669"/>
    <property type="project" value="UniProtKB-KW"/>
</dbReference>
<keyword evidence="3" id="KW-0235">DNA replication</keyword>
<dbReference type="AlphaFoldDB" id="A0A937X458"/>
<comment type="caution">
    <text evidence="13">The sequence shown here is derived from an EMBL/GenBank/DDBJ whole genome shotgun (WGS) entry which is preliminary data.</text>
</comment>
<dbReference type="GO" id="GO:0003677">
    <property type="term" value="F:DNA binding"/>
    <property type="evidence" value="ECO:0007669"/>
    <property type="project" value="UniProtKB-KW"/>
</dbReference>
<dbReference type="Gene3D" id="1.10.860.10">
    <property type="entry name" value="DNAb Helicase, Chain A"/>
    <property type="match status" value="1"/>
</dbReference>
<keyword evidence="8" id="KW-0238">DNA-binding</keyword>
<dbReference type="GO" id="GO:0043139">
    <property type="term" value="F:5'-3' DNA helicase activity"/>
    <property type="evidence" value="ECO:0007669"/>
    <property type="project" value="UniProtKB-EC"/>
</dbReference>
<reference evidence="13 14" key="1">
    <citation type="submission" date="2019-03" db="EMBL/GenBank/DDBJ databases">
        <title>Lake Tanganyika Metagenome-Assembled Genomes (MAGs).</title>
        <authorList>
            <person name="Tran P."/>
        </authorList>
    </citation>
    <scope>NUCLEOTIDE SEQUENCE [LARGE SCALE GENOMIC DNA]</scope>
    <source>
        <strain evidence="13">K_DeepCast_65m_m2_236</strain>
    </source>
</reference>
<gene>
    <name evidence="13" type="ORF">FJZ00_04805</name>
</gene>
<organism evidence="13 14">
    <name type="scientific">Candidatus Tanganyikabacteria bacterium</name>
    <dbReference type="NCBI Taxonomy" id="2961651"/>
    <lineage>
        <taxon>Bacteria</taxon>
        <taxon>Bacillati</taxon>
        <taxon>Candidatus Sericytochromatia</taxon>
        <taxon>Candidatus Tanganyikabacteria</taxon>
    </lineage>
</organism>
<evidence type="ECO:0000256" key="6">
    <source>
        <dbReference type="ARBA" id="ARBA00022806"/>
    </source>
</evidence>
<dbReference type="PANTHER" id="PTHR30153">
    <property type="entry name" value="REPLICATIVE DNA HELICASE DNAB"/>
    <property type="match status" value="1"/>
</dbReference>
<dbReference type="InterPro" id="IPR007693">
    <property type="entry name" value="DNA_helicase_DnaB-like_N"/>
</dbReference>
<keyword evidence="9" id="KW-0413">Isomerase</keyword>
<evidence type="ECO:0000256" key="1">
    <source>
        <dbReference type="ARBA" id="ARBA00008428"/>
    </source>
</evidence>
<evidence type="ECO:0000256" key="5">
    <source>
        <dbReference type="ARBA" id="ARBA00022801"/>
    </source>
</evidence>
<name>A0A937X458_9BACT</name>
<dbReference type="InterPro" id="IPR016136">
    <property type="entry name" value="DNA_helicase_N/primase_C"/>
</dbReference>
<feature type="domain" description="DNA helicase DnaB-like N-terminal" evidence="12">
    <location>
        <begin position="29"/>
        <end position="130"/>
    </location>
</feature>
<keyword evidence="4" id="KW-0547">Nucleotide-binding</keyword>
<evidence type="ECO:0000256" key="9">
    <source>
        <dbReference type="ARBA" id="ARBA00023235"/>
    </source>
</evidence>
<feature type="non-terminal residue" evidence="13">
    <location>
        <position position="171"/>
    </location>
</feature>
<dbReference type="Pfam" id="PF00772">
    <property type="entry name" value="DnaB"/>
    <property type="match status" value="1"/>
</dbReference>
<evidence type="ECO:0000313" key="13">
    <source>
        <dbReference type="EMBL" id="MBM3274447.1"/>
    </source>
</evidence>
<keyword evidence="5" id="KW-0378">Hydrolase</keyword>
<comment type="catalytic activity">
    <reaction evidence="11">
        <text>ATP + H2O = ADP + phosphate + H(+)</text>
        <dbReference type="Rhea" id="RHEA:13065"/>
        <dbReference type="ChEBI" id="CHEBI:15377"/>
        <dbReference type="ChEBI" id="CHEBI:15378"/>
        <dbReference type="ChEBI" id="CHEBI:30616"/>
        <dbReference type="ChEBI" id="CHEBI:43474"/>
        <dbReference type="ChEBI" id="CHEBI:456216"/>
        <dbReference type="EC" id="5.6.2.3"/>
    </reaction>
</comment>
<keyword evidence="2" id="KW-0639">Primosome</keyword>
<evidence type="ECO:0000256" key="10">
    <source>
        <dbReference type="ARBA" id="ARBA00044969"/>
    </source>
</evidence>
<dbReference type="Proteomes" id="UP000703893">
    <property type="component" value="Unassembled WGS sequence"/>
</dbReference>
<dbReference type="InterPro" id="IPR036185">
    <property type="entry name" value="DNA_heli_DnaB-like_N_sf"/>
</dbReference>
<keyword evidence="6" id="KW-0347">Helicase</keyword>
<dbReference type="EC" id="5.6.2.3" evidence="10"/>
<dbReference type="PANTHER" id="PTHR30153:SF2">
    <property type="entry name" value="REPLICATIVE DNA HELICASE"/>
    <property type="match status" value="1"/>
</dbReference>
<protein>
    <recommendedName>
        <fullName evidence="10">DNA 5'-3' helicase</fullName>
        <ecNumber evidence="10">5.6.2.3</ecNumber>
    </recommendedName>
</protein>
<comment type="similarity">
    <text evidence="1">Belongs to the helicase family. DnaB subfamily.</text>
</comment>
<evidence type="ECO:0000256" key="8">
    <source>
        <dbReference type="ARBA" id="ARBA00023125"/>
    </source>
</evidence>
<dbReference type="GO" id="GO:0005829">
    <property type="term" value="C:cytosol"/>
    <property type="evidence" value="ECO:0007669"/>
    <property type="project" value="TreeGrafter"/>
</dbReference>
<keyword evidence="7" id="KW-0067">ATP-binding</keyword>
<dbReference type="GO" id="GO:0016787">
    <property type="term" value="F:hydrolase activity"/>
    <property type="evidence" value="ECO:0007669"/>
    <property type="project" value="UniProtKB-KW"/>
</dbReference>
<dbReference type="SUPFAM" id="SSF48024">
    <property type="entry name" value="N-terminal domain of DnaB helicase"/>
    <property type="match status" value="1"/>
</dbReference>
<dbReference type="GO" id="GO:0006269">
    <property type="term" value="P:DNA replication, synthesis of primer"/>
    <property type="evidence" value="ECO:0007669"/>
    <property type="project" value="UniProtKB-KW"/>
</dbReference>
<evidence type="ECO:0000313" key="14">
    <source>
        <dbReference type="Proteomes" id="UP000703893"/>
    </source>
</evidence>
<dbReference type="GO" id="GO:1990077">
    <property type="term" value="C:primosome complex"/>
    <property type="evidence" value="ECO:0007669"/>
    <property type="project" value="UniProtKB-KW"/>
</dbReference>
<proteinExistence type="inferred from homology"/>
<accession>A0A937X458</accession>
<evidence type="ECO:0000256" key="7">
    <source>
        <dbReference type="ARBA" id="ARBA00022840"/>
    </source>
</evidence>
<dbReference type="FunFam" id="1.10.860.10:FF:000001">
    <property type="entry name" value="Replicative DNA helicase"/>
    <property type="match status" value="1"/>
</dbReference>